<evidence type="ECO:0000256" key="1">
    <source>
        <dbReference type="ARBA" id="ARBA00010688"/>
    </source>
</evidence>
<keyword evidence="2" id="KW-0808">Transferase</keyword>
<evidence type="ECO:0000256" key="3">
    <source>
        <dbReference type="ARBA" id="ARBA00022777"/>
    </source>
</evidence>
<evidence type="ECO:0000313" key="5">
    <source>
        <dbReference type="EMBL" id="MBO0351231.1"/>
    </source>
</evidence>
<protein>
    <recommendedName>
        <fullName evidence="4">Carbohydrate kinase PfkB domain-containing protein</fullName>
    </recommendedName>
</protein>
<keyword evidence="3" id="KW-0418">Kinase</keyword>
<name>A0ABS3FVW5_9CYAN</name>
<proteinExistence type="inferred from homology"/>
<evidence type="ECO:0000313" key="6">
    <source>
        <dbReference type="Proteomes" id="UP000664844"/>
    </source>
</evidence>
<organism evidence="5 6">
    <name type="scientific">Phormidium pseudopriestleyi FRX01</name>
    <dbReference type="NCBI Taxonomy" id="1759528"/>
    <lineage>
        <taxon>Bacteria</taxon>
        <taxon>Bacillati</taxon>
        <taxon>Cyanobacteriota</taxon>
        <taxon>Cyanophyceae</taxon>
        <taxon>Oscillatoriophycideae</taxon>
        <taxon>Oscillatoriales</taxon>
        <taxon>Oscillatoriaceae</taxon>
        <taxon>Phormidium</taxon>
    </lineage>
</organism>
<feature type="domain" description="Carbohydrate kinase PfkB" evidence="4">
    <location>
        <begin position="3"/>
        <end position="277"/>
    </location>
</feature>
<evidence type="ECO:0000256" key="2">
    <source>
        <dbReference type="ARBA" id="ARBA00022679"/>
    </source>
</evidence>
<comment type="similarity">
    <text evidence="1">Belongs to the carbohydrate kinase PfkB family.</text>
</comment>
<evidence type="ECO:0000259" key="4">
    <source>
        <dbReference type="Pfam" id="PF00294"/>
    </source>
</evidence>
<sequence>MFDVFVIGHVTQDRIKIDGKIVQEMAGGTAIYTAIALKTLGLNVAVLTKTSRPDRSHLLEELKTRGIAVFWIESPETTQFENSYQRDRLDSRQQRVQAIASPFTPQDLGQIQARIFHLGALTNQDMSLEFLQAVFATKALISLDGQGFLRQVINQKVQATDWAEKRGGLAGVDILKVDIQEAQLLSGKTAISPGAIALNQWGVREVLITAGSQGSWVYQSGTLEQIPAFAPTTSVDPTGCGDTYIAGYLYSRLTGEPSHLAARFAAQVATRKLENFGPLREWQTPESIPG</sequence>
<dbReference type="Proteomes" id="UP000664844">
    <property type="component" value="Unassembled WGS sequence"/>
</dbReference>
<dbReference type="RefSeq" id="WP_207089679.1">
    <property type="nucleotide sequence ID" value="NZ_JAFLQW010000516.1"/>
</dbReference>
<dbReference type="Gene3D" id="3.40.1190.20">
    <property type="match status" value="1"/>
</dbReference>
<dbReference type="Pfam" id="PF00294">
    <property type="entry name" value="PfkB"/>
    <property type="match status" value="1"/>
</dbReference>
<dbReference type="InterPro" id="IPR050306">
    <property type="entry name" value="PfkB_Carbo_kinase"/>
</dbReference>
<reference evidence="5 6" key="1">
    <citation type="submission" date="2021-03" db="EMBL/GenBank/DDBJ databases">
        <title>Metabolic Capacity of the Antarctic Cyanobacterium Phormidium pseudopriestleyi that Sustains Oxygenic Photosynthesis in the Presence of Hydrogen Sulfide.</title>
        <authorList>
            <person name="Lumian J.E."/>
            <person name="Jungblut A.D."/>
            <person name="Dillon M.L."/>
            <person name="Hawes I."/>
            <person name="Doran P.T."/>
            <person name="Mackey T.J."/>
            <person name="Dick G.J."/>
            <person name="Grettenberger C.L."/>
            <person name="Sumner D.Y."/>
        </authorList>
    </citation>
    <scope>NUCLEOTIDE SEQUENCE [LARGE SCALE GENOMIC DNA]</scope>
    <source>
        <strain evidence="5 6">FRX01</strain>
    </source>
</reference>
<dbReference type="PANTHER" id="PTHR43085">
    <property type="entry name" value="HEXOKINASE FAMILY MEMBER"/>
    <property type="match status" value="1"/>
</dbReference>
<dbReference type="InterPro" id="IPR029056">
    <property type="entry name" value="Ribokinase-like"/>
</dbReference>
<dbReference type="InterPro" id="IPR011611">
    <property type="entry name" value="PfkB_dom"/>
</dbReference>
<accession>A0ABS3FVW5</accession>
<dbReference type="EMBL" id="JAFLQW010000516">
    <property type="protein sequence ID" value="MBO0351231.1"/>
    <property type="molecule type" value="Genomic_DNA"/>
</dbReference>
<comment type="caution">
    <text evidence="5">The sequence shown here is derived from an EMBL/GenBank/DDBJ whole genome shotgun (WGS) entry which is preliminary data.</text>
</comment>
<dbReference type="PANTHER" id="PTHR43085:SF57">
    <property type="entry name" value="CARBOHYDRATE KINASE PFKB DOMAIN-CONTAINING PROTEIN"/>
    <property type="match status" value="1"/>
</dbReference>
<gene>
    <name evidence="5" type="ORF">J0895_19560</name>
</gene>
<dbReference type="SUPFAM" id="SSF53613">
    <property type="entry name" value="Ribokinase-like"/>
    <property type="match status" value="1"/>
</dbReference>
<keyword evidence="6" id="KW-1185">Reference proteome</keyword>